<dbReference type="Proteomes" id="UP000799770">
    <property type="component" value="Unassembled WGS sequence"/>
</dbReference>
<sequence length="97" mass="11042">MIVTSRPERDIQGSLVPLLGKDDVIRLQSSNVGNDIDDYIRGLKTHWTPLPSSDRWSRQCILISDITRIVLSRILRIPLKMLVNQTQGGAWSYPISR</sequence>
<organism evidence="1 2">
    <name type="scientific">Lophiotrema nucula</name>
    <dbReference type="NCBI Taxonomy" id="690887"/>
    <lineage>
        <taxon>Eukaryota</taxon>
        <taxon>Fungi</taxon>
        <taxon>Dikarya</taxon>
        <taxon>Ascomycota</taxon>
        <taxon>Pezizomycotina</taxon>
        <taxon>Dothideomycetes</taxon>
        <taxon>Pleosporomycetidae</taxon>
        <taxon>Pleosporales</taxon>
        <taxon>Lophiotremataceae</taxon>
        <taxon>Lophiotrema</taxon>
    </lineage>
</organism>
<protein>
    <submittedName>
        <fullName evidence="1">Uncharacterized protein</fullName>
    </submittedName>
</protein>
<name>A0A6A5ZM60_9PLEO</name>
<accession>A0A6A5ZM60</accession>
<dbReference type="EMBL" id="ML977314">
    <property type="protein sequence ID" value="KAF2119927.1"/>
    <property type="molecule type" value="Genomic_DNA"/>
</dbReference>
<evidence type="ECO:0000313" key="1">
    <source>
        <dbReference type="EMBL" id="KAF2119927.1"/>
    </source>
</evidence>
<reference evidence="1" key="1">
    <citation type="journal article" date="2020" name="Stud. Mycol.">
        <title>101 Dothideomycetes genomes: a test case for predicting lifestyles and emergence of pathogens.</title>
        <authorList>
            <person name="Haridas S."/>
            <person name="Albert R."/>
            <person name="Binder M."/>
            <person name="Bloem J."/>
            <person name="Labutti K."/>
            <person name="Salamov A."/>
            <person name="Andreopoulos B."/>
            <person name="Baker S."/>
            <person name="Barry K."/>
            <person name="Bills G."/>
            <person name="Bluhm B."/>
            <person name="Cannon C."/>
            <person name="Castanera R."/>
            <person name="Culley D."/>
            <person name="Daum C."/>
            <person name="Ezra D."/>
            <person name="Gonzalez J."/>
            <person name="Henrissat B."/>
            <person name="Kuo A."/>
            <person name="Liang C."/>
            <person name="Lipzen A."/>
            <person name="Lutzoni F."/>
            <person name="Magnuson J."/>
            <person name="Mondo S."/>
            <person name="Nolan M."/>
            <person name="Ohm R."/>
            <person name="Pangilinan J."/>
            <person name="Park H.-J."/>
            <person name="Ramirez L."/>
            <person name="Alfaro M."/>
            <person name="Sun H."/>
            <person name="Tritt A."/>
            <person name="Yoshinaga Y."/>
            <person name="Zwiers L.-H."/>
            <person name="Turgeon B."/>
            <person name="Goodwin S."/>
            <person name="Spatafora J."/>
            <person name="Crous P."/>
            <person name="Grigoriev I."/>
        </authorList>
    </citation>
    <scope>NUCLEOTIDE SEQUENCE</scope>
    <source>
        <strain evidence="1">CBS 627.86</strain>
    </source>
</reference>
<dbReference type="AlphaFoldDB" id="A0A6A5ZM60"/>
<keyword evidence="2" id="KW-1185">Reference proteome</keyword>
<gene>
    <name evidence="1" type="ORF">BDV96DRAFT_313999</name>
</gene>
<proteinExistence type="predicted"/>
<evidence type="ECO:0000313" key="2">
    <source>
        <dbReference type="Proteomes" id="UP000799770"/>
    </source>
</evidence>